<feature type="non-terminal residue" evidence="1">
    <location>
        <position position="113"/>
    </location>
</feature>
<dbReference type="GO" id="GO:0032196">
    <property type="term" value="P:transposition"/>
    <property type="evidence" value="ECO:0007669"/>
    <property type="project" value="TreeGrafter"/>
</dbReference>
<reference evidence="1 2" key="1">
    <citation type="submission" date="2018-03" db="EMBL/GenBank/DDBJ databases">
        <title>Neisseria weixii sp. nov., isolated from the intestinal contents of Tibetan Plateau pika (Ochotona curzoniae) in Yushu, Qinghai Province, China.</title>
        <authorList>
            <person name="Gui Z."/>
        </authorList>
    </citation>
    <scope>NUCLEOTIDE SEQUENCE [LARGE SCALE GENOMIC DNA]</scope>
    <source>
        <strain evidence="1 2">ATCC 51483</strain>
    </source>
</reference>
<sequence length="113" mass="12666">MRKFKKKVSALPLDNGRGFYRHKKFAGKPGVKTGFGRLSHPWGKGLVANTGGLLQQSFPKQTDFNLMTDRNRKGGWQTHLPTGKNATEKNACLGTPGNRFLDVFNRCCTWQVN</sequence>
<dbReference type="PANTHER" id="PTHR10948">
    <property type="entry name" value="TRANSPOSASE"/>
    <property type="match status" value="1"/>
</dbReference>
<dbReference type="EMBL" id="PXYY01000046">
    <property type="protein sequence ID" value="PSJ80150.1"/>
    <property type="molecule type" value="Genomic_DNA"/>
</dbReference>
<keyword evidence="2" id="KW-1185">Reference proteome</keyword>
<protein>
    <submittedName>
        <fullName evidence="1">Uncharacterized protein</fullName>
    </submittedName>
</protein>
<dbReference type="PANTHER" id="PTHR10948:SF23">
    <property type="entry name" value="TRANSPOSASE INSI FOR INSERTION SEQUENCE ELEMENT IS30A-RELATED"/>
    <property type="match status" value="1"/>
</dbReference>
<dbReference type="GO" id="GO:0005829">
    <property type="term" value="C:cytosol"/>
    <property type="evidence" value="ECO:0007669"/>
    <property type="project" value="TreeGrafter"/>
</dbReference>
<evidence type="ECO:0000313" key="1">
    <source>
        <dbReference type="EMBL" id="PSJ80150.1"/>
    </source>
</evidence>
<name>A0A2P7TZI8_9NEIS</name>
<dbReference type="GO" id="GO:0004803">
    <property type="term" value="F:transposase activity"/>
    <property type="evidence" value="ECO:0007669"/>
    <property type="project" value="TreeGrafter"/>
</dbReference>
<dbReference type="AlphaFoldDB" id="A0A2P7TZI8"/>
<accession>A0A2P7TZI8</accession>
<organism evidence="1 2">
    <name type="scientific">Neisseria iguanae</name>
    <dbReference type="NCBI Taxonomy" id="90242"/>
    <lineage>
        <taxon>Bacteria</taxon>
        <taxon>Pseudomonadati</taxon>
        <taxon>Pseudomonadota</taxon>
        <taxon>Betaproteobacteria</taxon>
        <taxon>Neisseriales</taxon>
        <taxon>Neisseriaceae</taxon>
        <taxon>Neisseria</taxon>
    </lineage>
</organism>
<comment type="caution">
    <text evidence="1">The sequence shown here is derived from an EMBL/GenBank/DDBJ whole genome shotgun (WGS) entry which is preliminary data.</text>
</comment>
<evidence type="ECO:0000313" key="2">
    <source>
        <dbReference type="Proteomes" id="UP000241868"/>
    </source>
</evidence>
<dbReference type="InterPro" id="IPR051917">
    <property type="entry name" value="Transposase-Integrase"/>
</dbReference>
<gene>
    <name evidence="1" type="ORF">C7N83_08045</name>
</gene>
<proteinExistence type="predicted"/>
<dbReference type="Proteomes" id="UP000241868">
    <property type="component" value="Unassembled WGS sequence"/>
</dbReference>